<name>Q7K2L4_DROME</name>
<evidence type="ECO:0000256" key="5">
    <source>
        <dbReference type="ARBA" id="ARBA00022825"/>
    </source>
</evidence>
<dbReference type="FunFam" id="2.40.10.10:FF:000078">
    <property type="entry name" value="Serine protease H137"/>
    <property type="match status" value="1"/>
</dbReference>
<comment type="similarity">
    <text evidence="10">Belongs to the peptidase S1 family. CLIP subfamily.</text>
</comment>
<keyword evidence="2" id="KW-0479">Metal-binding</keyword>
<dbReference type="CDD" id="cd00190">
    <property type="entry name" value="Tryp_SPc"/>
    <property type="match status" value="1"/>
</dbReference>
<dbReference type="EMBL" id="AY060813">
    <property type="protein sequence ID" value="AAL28361.1"/>
    <property type="molecule type" value="mRNA"/>
</dbReference>
<evidence type="ECO:0000313" key="14">
    <source>
        <dbReference type="EMBL" id="AAF58909.2"/>
    </source>
</evidence>
<dbReference type="SMART" id="SM00020">
    <property type="entry name" value="Tryp_SPc"/>
    <property type="match status" value="1"/>
</dbReference>
<reference evidence="14" key="11">
    <citation type="journal article" date="2015" name="G3 (Bethesda)">
        <title>Gene Model Annotations for Drosophila melanogaster: Impact of High-Throughput Data.</title>
        <authorList>
            <consortium name="FlyBase Consortium"/>
            <person name="Matthews B.B."/>
            <person name="Dos Santos G."/>
            <person name="Crosby M.A."/>
            <person name="Emmert D.B."/>
            <person name="St Pierre S.E."/>
            <person name="Gramates L.S."/>
            <person name="Zhou P."/>
            <person name="Schroeder A.J."/>
            <person name="Falls K."/>
            <person name="Strelets V."/>
            <person name="Russo S.M."/>
            <person name="Gelbart W.M."/>
            <person name="null"/>
        </authorList>
    </citation>
    <scope>NUCLEOTIDE SEQUENCE</scope>
</reference>
<reference evidence="14 17" key="6">
    <citation type="journal article" date="2002" name="Genome Biol.">
        <title>Heterochromatic sequences in a Drosophila whole-genome shotgun assembly.</title>
        <authorList>
            <person name="Hoskins R.A."/>
            <person name="Smith C.D."/>
            <person name="Carlson J.W."/>
            <person name="Carvalho A.B."/>
            <person name="Halpern A."/>
            <person name="Kaminker J.S."/>
            <person name="Kennedy C."/>
            <person name="Mungall C.J."/>
            <person name="Sullivan B.A."/>
            <person name="Sutton G.G."/>
            <person name="Yasuhara J.C."/>
            <person name="Wakimoto B.T."/>
            <person name="Myers E.W."/>
            <person name="Celniker S.E."/>
            <person name="Rubin G.M."/>
            <person name="Karpen G.H."/>
        </authorList>
    </citation>
    <scope>NUCLEOTIDE SEQUENCE [LARGE SCALE GENOMIC DNA]</scope>
    <source>
        <strain evidence="17">Berkeley</strain>
    </source>
</reference>
<dbReference type="InterPro" id="IPR009003">
    <property type="entry name" value="Peptidase_S1_PA"/>
</dbReference>
<reference evidence="14 17" key="10">
    <citation type="journal article" date="2007" name="Science">
        <title>Sequence finishing and mapping of Drosophila melanogaster heterochromatin.</title>
        <authorList>
            <person name="Hoskins R.A."/>
            <person name="Carlson J.W."/>
            <person name="Kennedy C."/>
            <person name="Acevedo D."/>
            <person name="Evans-Holm M."/>
            <person name="Frise E."/>
            <person name="Wan K.H."/>
            <person name="Park S."/>
            <person name="Mendez-Lago M."/>
            <person name="Rossi F."/>
            <person name="Villasante A."/>
            <person name="Dimitri P."/>
            <person name="Karpen G.H."/>
            <person name="Celniker S.E."/>
        </authorList>
    </citation>
    <scope>NUCLEOTIDE SEQUENCE [LARGE SCALE GENOMIC DNA]</scope>
    <source>
        <strain evidence="17">Berkeley</strain>
    </source>
</reference>
<evidence type="ECO:0000313" key="17">
    <source>
        <dbReference type="Proteomes" id="UP000000803"/>
    </source>
</evidence>
<keyword evidence="3 12" id="KW-0732">Signal</keyword>
<sequence>MNSPLGITALIWGILCLSCPPSSQAGREDWTPHELLAYEQLTQQDCGVLSNLIPAQRLRRRITGGRKSSLLSQPWMAFLHISGDIEMCRCGGSLLSELFVLTAAHCFKMCPRSKEIRVWLGELDISSTSDCVTYNYQRVCALPVEEFTIDKWILHEEFNLFYPGYDIALIKLNKKVVFKDHIRPICLPLTDELLAFTLQLGQSYMAVGWGRTESRRFANSTMEVHINTEKCTDGRDTSFLCANGDYVDTCTGDSGGPLIWKTTLFGKARTVQFGVVSTGSQNCGAGQKAYYMDVPTYVPWILAKMAELSDFKGSLHR</sequence>
<accession>Q7K2L4</accession>
<evidence type="ECO:0000259" key="13">
    <source>
        <dbReference type="PROSITE" id="PS50240"/>
    </source>
</evidence>
<dbReference type="MEROPS" id="S01.B76"/>
<feature type="chain" id="PRO_5015098791" evidence="12">
    <location>
        <begin position="26"/>
        <end position="317"/>
    </location>
</feature>
<protein>
    <submittedName>
        <fullName evidence="15">GH28342p</fullName>
    </submittedName>
</protein>
<reference evidence="14" key="14">
    <citation type="submission" date="2020-04" db="EMBL/GenBank/DDBJ databases">
        <authorList>
            <consortium name="FlyBase"/>
        </authorList>
    </citation>
    <scope>NUCLEOTIDE SEQUENCE</scope>
</reference>
<dbReference type="OMA" id="YINTEKC"/>
<reference evidence="14" key="15">
    <citation type="submission" date="2020-05" db="EMBL/GenBank/DDBJ databases">
        <title>Drosophila melanogaster release 4 sequence.</title>
        <authorList>
            <consortium name="Berkeley Drosophila Genome Project"/>
            <person name="Celniker S."/>
            <person name="Carlson J."/>
            <person name="Wan K."/>
            <person name="Pfeiffer B."/>
            <person name="Frise E."/>
            <person name="George R."/>
            <person name="Hoskins R."/>
            <person name="Stapleton M."/>
            <person name="Pacleb J."/>
            <person name="Park S."/>
            <person name="Svirskas R."/>
            <person name="Smith E."/>
            <person name="Yu C."/>
            <person name="Rubin G."/>
        </authorList>
    </citation>
    <scope>NUCLEOTIDE SEQUENCE</scope>
</reference>
<dbReference type="GO" id="GO:0006508">
    <property type="term" value="P:proteolysis"/>
    <property type="evidence" value="ECO:0000255"/>
    <property type="project" value="FlyBase"/>
</dbReference>
<dbReference type="PANTHER" id="PTHR24256">
    <property type="entry name" value="TRYPTASE-RELATED"/>
    <property type="match status" value="1"/>
</dbReference>
<keyword evidence="1 11" id="KW-0645">Protease</keyword>
<evidence type="ECO:0000256" key="1">
    <source>
        <dbReference type="ARBA" id="ARBA00022670"/>
    </source>
</evidence>
<evidence type="ECO:0000313" key="16">
    <source>
        <dbReference type="FlyBase" id="FBgn0033439"/>
    </source>
</evidence>
<feature type="domain" description="Peptidase S1" evidence="13">
    <location>
        <begin position="62"/>
        <end position="306"/>
    </location>
</feature>
<dbReference type="BioGRID-ORCS" id="35999">
    <property type="hits" value="0 hits in 1 CRISPR screen"/>
</dbReference>
<reference evidence="14 17" key="5">
    <citation type="journal article" date="2002" name="Genome Biol.">
        <title>The transposable elements of the Drosophila melanogaster euchromatin: a genomics perspective.</title>
        <authorList>
            <person name="Kaminker J.S."/>
            <person name="Bergman C.M."/>
            <person name="Kronmiller B."/>
            <person name="Carlson J."/>
            <person name="Svirskas R."/>
            <person name="Patel S."/>
            <person name="Frise E."/>
            <person name="Wheeler D.A."/>
            <person name="Lewis S.E."/>
            <person name="Rubin G.M."/>
            <person name="Ashburner M."/>
            <person name="Celniker S.E."/>
        </authorList>
    </citation>
    <scope>NUCLEOTIDE SEQUENCE [LARGE SCALE GENOMIC DNA]</scope>
    <source>
        <strain evidence="17">Berkeley</strain>
    </source>
</reference>
<dbReference type="PaxDb" id="7227-FBpp0087551"/>
<evidence type="ECO:0000256" key="12">
    <source>
        <dbReference type="SAM" id="SignalP"/>
    </source>
</evidence>
<reference evidence="14 17" key="1">
    <citation type="journal article" date="2000" name="Science">
        <title>The genome sequence of Drosophila melanogaster.</title>
        <authorList>
            <person name="Adams M.D."/>
            <person name="Celniker S.E."/>
            <person name="Holt R.A."/>
            <person name="Evans C.A."/>
            <person name="Gocayne J.D."/>
            <person name="Amanatides P.G."/>
            <person name="Scherer S.E."/>
            <person name="Li P.W."/>
            <person name="Hoskins R.A."/>
            <person name="Galle R.F."/>
            <person name="George R.A."/>
            <person name="Lewis S.E."/>
            <person name="Richards S."/>
            <person name="Ashburner M."/>
            <person name="Henderson S.N."/>
            <person name="Sutton G.G."/>
            <person name="Wortman J.R."/>
            <person name="Yandell M.D."/>
            <person name="Zhang Q."/>
            <person name="Chen L.X."/>
            <person name="Brandon R.C."/>
            <person name="Rogers Y.H."/>
            <person name="Blazej R.G."/>
            <person name="Champe M."/>
            <person name="Pfeiffer B.D."/>
            <person name="Wan K.H."/>
            <person name="Doyle C."/>
            <person name="Baxter E.G."/>
            <person name="Helt G."/>
            <person name="Nelson C.R."/>
            <person name="Gabor G.L."/>
            <person name="Abril J.F."/>
            <person name="Agbayani A."/>
            <person name="An H.J."/>
            <person name="Andrews-Pfannkoch C."/>
            <person name="Baldwin D."/>
            <person name="Ballew R.M."/>
            <person name="Basu A."/>
            <person name="Baxendale J."/>
            <person name="Bayraktaroglu L."/>
            <person name="Beasley E.M."/>
            <person name="Beeson K.Y."/>
            <person name="Benos P.V."/>
            <person name="Berman B.P."/>
            <person name="Bhandari D."/>
            <person name="Bolshakov S."/>
            <person name="Borkova D."/>
            <person name="Botchan M.R."/>
            <person name="Bouck J."/>
            <person name="Brokstein P."/>
            <person name="Brottier P."/>
            <person name="Burtis K.C."/>
            <person name="Busam D.A."/>
            <person name="Butler H."/>
            <person name="Cadieu E."/>
            <person name="Center A."/>
            <person name="Chandra I."/>
            <person name="Cherry J.M."/>
            <person name="Cawley S."/>
            <person name="Dahlke C."/>
            <person name="Davenport L.B."/>
            <person name="Davies P."/>
            <person name="de Pablos B."/>
            <person name="Delcher A."/>
            <person name="Deng Z."/>
            <person name="Mays A.D."/>
            <person name="Dew I."/>
            <person name="Dietz S.M."/>
            <person name="Dodson K."/>
            <person name="Doup L.E."/>
            <person name="Downes M."/>
            <person name="Dugan-Rocha S."/>
            <person name="Dunkov B.C."/>
            <person name="Dunn P."/>
            <person name="Durbin K.J."/>
            <person name="Evangelista C.C."/>
            <person name="Ferraz C."/>
            <person name="Ferriera S."/>
            <person name="Fleischmann W."/>
            <person name="Fosler C."/>
            <person name="Gabrielian A.E."/>
            <person name="Garg N.S."/>
            <person name="Gelbart W.M."/>
            <person name="Glasser K."/>
            <person name="Glodek A."/>
            <person name="Gong F."/>
            <person name="Gorrell J.H."/>
            <person name="Gu Z."/>
            <person name="Guan P."/>
            <person name="Harris M."/>
            <person name="Harris N.L."/>
            <person name="Harvey D."/>
            <person name="Heiman T.J."/>
            <person name="Hernandez J.R."/>
            <person name="Houck J."/>
            <person name="Hostin D."/>
            <person name="Houston K.A."/>
            <person name="Howland T.J."/>
            <person name="Wei M.H."/>
            <person name="Ibegwam C."/>
            <person name="Jalali M."/>
            <person name="Kalush F."/>
            <person name="Karpen G.H."/>
            <person name="Ke Z."/>
            <person name="Kennison J.A."/>
            <person name="Ketchum K.A."/>
            <person name="Kimmel B.E."/>
            <person name="Kodira C.D."/>
            <person name="Kraft C."/>
            <person name="Kravitz S."/>
            <person name="Kulp D."/>
            <person name="Lai Z."/>
            <person name="Lasko P."/>
            <person name="Lei Y."/>
            <person name="Levitsky A.A."/>
            <person name="Li J."/>
            <person name="Li Z."/>
            <person name="Liang Y."/>
            <person name="Lin X."/>
            <person name="Liu X."/>
            <person name="Mattei B."/>
            <person name="McIntosh T.C."/>
            <person name="McLeod M.P."/>
            <person name="McPherson D."/>
            <person name="Merkulov G."/>
            <person name="Milshina N.V."/>
            <person name="Mobarry C."/>
            <person name="Morris J."/>
            <person name="Moshrefi A."/>
            <person name="Mount S.M."/>
            <person name="Moy M."/>
            <person name="Murphy B."/>
            <person name="Murphy L."/>
            <person name="Muzny D.M."/>
            <person name="Nelson D.L."/>
            <person name="Nelson D.R."/>
            <person name="Nelson K.A."/>
            <person name="Nixon K."/>
            <person name="Nusskern D.R."/>
            <person name="Pacleb J.M."/>
            <person name="Palazzolo M."/>
            <person name="Pittman G.S."/>
            <person name="Pan S."/>
            <person name="Pollard J."/>
            <person name="Puri V."/>
            <person name="Reese M.G."/>
            <person name="Reinert K."/>
            <person name="Remington K."/>
            <person name="Saunders R.D."/>
            <person name="Scheeler F."/>
            <person name="Shen H."/>
            <person name="Shue B.C."/>
            <person name="Siden-Kiamos I."/>
            <person name="Simpson M."/>
            <person name="Skupski M.P."/>
            <person name="Smith T."/>
            <person name="Spier E."/>
            <person name="Spradling A.C."/>
            <person name="Stapleton M."/>
            <person name="Strong R."/>
            <person name="Sun E."/>
            <person name="Svirskas R."/>
            <person name="Tector C."/>
            <person name="Turner R."/>
            <person name="Venter E."/>
            <person name="Wang A.H."/>
            <person name="Wang X."/>
            <person name="Wang Z.Y."/>
            <person name="Wassarman D.A."/>
            <person name="Weinstock G.M."/>
            <person name="Weissenbach J."/>
            <person name="Williams S.M."/>
            <person name="WoodageT"/>
            <person name="Worley K.C."/>
            <person name="Wu D."/>
            <person name="Yang S."/>
            <person name="Yao Q.A."/>
            <person name="Ye J."/>
            <person name="Yeh R.F."/>
            <person name="Zaveri J.S."/>
            <person name="Zhan M."/>
            <person name="Zhang G."/>
            <person name="Zhao Q."/>
            <person name="Zheng L."/>
            <person name="Zheng X.H."/>
            <person name="Zhong F.N."/>
            <person name="Zhong W."/>
            <person name="Zhou X."/>
            <person name="Zhu S."/>
            <person name="Zhu X."/>
            <person name="Smith H.O."/>
            <person name="Gibbs R.A."/>
            <person name="Myers E.W."/>
            <person name="Rubin G.M."/>
            <person name="Venter J.C."/>
        </authorList>
    </citation>
    <scope>NUCLEOTIDE SEQUENCE [LARGE SCALE GENOMIC DNA]</scope>
    <source>
        <strain evidence="17">Berkeley</strain>
    </source>
</reference>
<reference evidence="14 17" key="9">
    <citation type="journal article" date="2007" name="Science">
        <title>The Release 5.1 annotation of Drosophila melanogaster heterochromatin.</title>
        <authorList>
            <person name="Smith C.D."/>
            <person name="Shu S."/>
            <person name="Mungall C.J."/>
            <person name="Karpen G.H."/>
        </authorList>
    </citation>
    <scope>NUCLEOTIDE SEQUENCE [LARGE SCALE GENOMIC DNA]</scope>
    <source>
        <strain evidence="17">Berkeley</strain>
    </source>
</reference>
<evidence type="ECO:0000256" key="11">
    <source>
        <dbReference type="RuleBase" id="RU363034"/>
    </source>
</evidence>
<feature type="signal peptide" evidence="12">
    <location>
        <begin position="1"/>
        <end position="25"/>
    </location>
</feature>
<dbReference type="Gene3D" id="2.40.10.10">
    <property type="entry name" value="Trypsin-like serine proteases"/>
    <property type="match status" value="2"/>
</dbReference>
<evidence type="ECO:0000256" key="9">
    <source>
        <dbReference type="ARBA" id="ARBA00023180"/>
    </source>
</evidence>
<dbReference type="InParanoid" id="Q7K2L4"/>
<dbReference type="InterPro" id="IPR051487">
    <property type="entry name" value="Ser/Thr_Proteases_Immune/Dev"/>
</dbReference>
<evidence type="ECO:0000256" key="10">
    <source>
        <dbReference type="ARBA" id="ARBA00024195"/>
    </source>
</evidence>
<reference evidence="14" key="8">
    <citation type="submission" date="2006-08" db="EMBL/GenBank/DDBJ databases">
        <authorList>
            <person name="Celniker S."/>
            <person name="Carlson J."/>
            <person name="Wan K."/>
            <person name="Frise E."/>
            <person name="Hoskins R."/>
            <person name="Park S."/>
            <person name="Svirskas R."/>
            <person name="Rubin G."/>
        </authorList>
    </citation>
    <scope>NUCLEOTIDE SEQUENCE</scope>
</reference>
<evidence type="ECO:0000256" key="4">
    <source>
        <dbReference type="ARBA" id="ARBA00022801"/>
    </source>
</evidence>
<dbReference type="IntAct" id="Q7K2L4">
    <property type="interactions" value="1"/>
</dbReference>
<dbReference type="Proteomes" id="UP000000803">
    <property type="component" value="Chromosome 2R"/>
</dbReference>
<dbReference type="UCSC" id="CG1773-RA">
    <property type="organism name" value="d. melanogaster"/>
</dbReference>
<keyword evidence="4 11" id="KW-0378">Hydrolase</keyword>
<dbReference type="SMR" id="Q7K2L4"/>
<keyword evidence="7" id="KW-0865">Zymogen</keyword>
<reference evidence="14 17" key="7">
    <citation type="journal article" date="2005" name="PLoS Comput. Biol.">
        <title>Combined evidence annotation of transposable elements in genome sequences.</title>
        <authorList>
            <person name="Quesneville H."/>
            <person name="Bergman C.M."/>
            <person name="Andrieu O."/>
            <person name="Autard D."/>
            <person name="Nouaud D."/>
            <person name="Ashburner M."/>
            <person name="Anxolabehere D."/>
        </authorList>
    </citation>
    <scope>NUCLEOTIDE SEQUENCE [LARGE SCALE GENOMIC DNA]</scope>
    <source>
        <strain evidence="17">Berkeley</strain>
    </source>
</reference>
<dbReference type="PROSITE" id="PS00135">
    <property type="entry name" value="TRYPSIN_SER"/>
    <property type="match status" value="1"/>
</dbReference>
<proteinExistence type="evidence at transcript level"/>
<dbReference type="Pfam" id="PF00089">
    <property type="entry name" value="Trypsin"/>
    <property type="match status" value="1"/>
</dbReference>
<dbReference type="STRING" id="7227.FBpp0087551"/>
<dbReference type="GO" id="GO:0051604">
    <property type="term" value="P:protein maturation"/>
    <property type="evidence" value="ECO:0007669"/>
    <property type="project" value="UniProtKB-ARBA"/>
</dbReference>
<dbReference type="InterPro" id="IPR001314">
    <property type="entry name" value="Peptidase_S1A"/>
</dbReference>
<evidence type="ECO:0000256" key="7">
    <source>
        <dbReference type="ARBA" id="ARBA00023145"/>
    </source>
</evidence>
<dbReference type="PRINTS" id="PR00722">
    <property type="entry name" value="CHYMOTRYPSIN"/>
</dbReference>
<gene>
    <name evidence="14" type="primary">Dmel\CG1773</name>
    <name evidence="14" type="synonym">SP74</name>
    <name evidence="15 16" type="ORF">CG1773</name>
    <name evidence="14" type="ORF">Dmel_CG1773</name>
</gene>
<reference evidence="14" key="12">
    <citation type="journal article" date="2015" name="G3 (Bethesda)">
        <title>Gene Model Annotations for Drosophila melanogaster: The Rule-Benders.</title>
        <authorList>
            <consortium name="FlyBase Consortium"/>
            <person name="Crosby M.A."/>
            <person name="Gramates L.S."/>
            <person name="Dos Santos G."/>
            <person name="Matthews B.B."/>
            <person name="St Pierre S.E."/>
            <person name="Zhou P."/>
            <person name="Schroeder A.J."/>
            <person name="Falls K."/>
            <person name="Emmert D.B."/>
            <person name="Russo S.M."/>
            <person name="Gelbart W.M."/>
            <person name="null"/>
        </authorList>
    </citation>
    <scope>NUCLEOTIDE SEQUENCE</scope>
</reference>
<keyword evidence="5 11" id="KW-0720">Serine protease</keyword>
<dbReference type="InterPro" id="IPR018114">
    <property type="entry name" value="TRYPSIN_HIS"/>
</dbReference>
<evidence type="ECO:0000256" key="2">
    <source>
        <dbReference type="ARBA" id="ARBA00022723"/>
    </source>
</evidence>
<dbReference type="eggNOG" id="KOG3627">
    <property type="taxonomic scope" value="Eukaryota"/>
</dbReference>
<dbReference type="GeneID" id="35999"/>
<dbReference type="InterPro" id="IPR001254">
    <property type="entry name" value="Trypsin_dom"/>
</dbReference>
<keyword evidence="17" id="KW-1185">Reference proteome</keyword>
<dbReference type="SUPFAM" id="SSF50494">
    <property type="entry name" value="Trypsin-like serine proteases"/>
    <property type="match status" value="1"/>
</dbReference>
<dbReference type="KEGG" id="dme:Dmel_CG1773"/>
<dbReference type="RefSeq" id="NP_610512.1">
    <property type="nucleotide sequence ID" value="NM_136668.4"/>
</dbReference>
<dbReference type="GO" id="GO:0046872">
    <property type="term" value="F:metal ion binding"/>
    <property type="evidence" value="ECO:0007669"/>
    <property type="project" value="UniProtKB-KW"/>
</dbReference>
<evidence type="ECO:0000313" key="15">
    <source>
        <dbReference type="EMBL" id="AAL28361.1"/>
    </source>
</evidence>
<evidence type="ECO:0000256" key="6">
    <source>
        <dbReference type="ARBA" id="ARBA00022837"/>
    </source>
</evidence>
<evidence type="ECO:0000256" key="8">
    <source>
        <dbReference type="ARBA" id="ARBA00023157"/>
    </source>
</evidence>
<dbReference type="OrthoDB" id="8250810at2759"/>
<reference evidence="14" key="13">
    <citation type="journal article" date="2015" name="Genome Res.">
        <title>The Release 6 reference sequence of the Drosophila melanogaster genome.</title>
        <authorList>
            <person name="Hoskins R.A."/>
            <person name="Carlson J.W."/>
            <person name="Wan K.H."/>
            <person name="Park S."/>
            <person name="Mendez I."/>
            <person name="Galle S.E."/>
            <person name="Booth B.W."/>
            <person name="Pfeiffer B.D."/>
            <person name="George R.A."/>
            <person name="Svirskas R."/>
            <person name="Krzywinski M."/>
            <person name="Schein J."/>
            <person name="Accardo M.C."/>
            <person name="Damia E."/>
            <person name="Messina G."/>
            <person name="Mendez-Lago M."/>
            <person name="de Pablos B."/>
            <person name="Demakova O.V."/>
            <person name="Andreyeva E.N."/>
            <person name="Boldyreva L.V."/>
            <person name="Marra M."/>
            <person name="Carvalho A.B."/>
            <person name="Dimitri P."/>
            <person name="Villasante A."/>
            <person name="Zhimulev I.F."/>
            <person name="Rubin G.M."/>
            <person name="Karpen G.H."/>
            <person name="Celniker S.E."/>
        </authorList>
    </citation>
    <scope>NUCLEOTIDE SEQUENCE</scope>
</reference>
<dbReference type="FlyBase" id="FBgn0033439">
    <property type="gene designation" value="CG1773"/>
</dbReference>
<dbReference type="InterPro" id="IPR033116">
    <property type="entry name" value="TRYPSIN_SER"/>
</dbReference>
<reference evidence="14 17" key="4">
    <citation type="journal article" date="2002" name="Genome Biol.">
        <title>Annotation of the Drosophila melanogaster euchromatic genome: a systematic review.</title>
        <authorList>
            <person name="Misra S."/>
            <person name="Crosby M.A."/>
            <person name="Mungall C.J."/>
            <person name="Matthews B.B."/>
            <person name="Campbell K.S."/>
            <person name="Hradecky P."/>
            <person name="Huang Y."/>
            <person name="Kaminker J.S."/>
            <person name="Millburn G.H."/>
            <person name="Prochnik S.E."/>
            <person name="Smith C.D."/>
            <person name="Tupy J.L."/>
            <person name="Whitfied E.J."/>
            <person name="Bayraktaroglu L."/>
            <person name="Berman B.P."/>
            <person name="Bettencourt B.R."/>
            <person name="Celniker S.E."/>
            <person name="de Grey A.D."/>
            <person name="Drysdale R.A."/>
            <person name="Harris N.L."/>
            <person name="Richter J."/>
            <person name="Russo S."/>
            <person name="Schroeder A.J."/>
            <person name="Shu S.Q."/>
            <person name="Stapleton M."/>
            <person name="Yamada C."/>
            <person name="Ashburner M."/>
            <person name="Gelbart W.M."/>
            <person name="Rubin G.M."/>
            <person name="Lewis S.E."/>
        </authorList>
    </citation>
    <scope>GENOME REANNOTATION</scope>
    <source>
        <strain evidence="17">Berkeley</strain>
    </source>
</reference>
<dbReference type="InterPro" id="IPR043504">
    <property type="entry name" value="Peptidase_S1_PA_chymotrypsin"/>
</dbReference>
<keyword evidence="6" id="KW-0106">Calcium</keyword>
<dbReference type="VEuPathDB" id="VectorBase:FBgn0033439"/>
<dbReference type="AGR" id="FB:FBgn0033439"/>
<reference evidence="14 17" key="3">
    <citation type="journal article" date="2002" name="Genome Biol.">
        <title>Finishing a whole-genome shotgun: release 3 of the Drosophila melanogaster euchromatic genome sequence.</title>
        <authorList>
            <person name="Celniker S.E."/>
            <person name="Wheeler D.A."/>
            <person name="Kronmiller B."/>
            <person name="Carlson J.W."/>
            <person name="Halpern A."/>
            <person name="Patel S."/>
            <person name="Adams M."/>
            <person name="Champe M."/>
            <person name="Dugan S.P."/>
            <person name="Frise E."/>
            <person name="Hodgson A."/>
            <person name="George R.A."/>
            <person name="Hoskins R.A."/>
            <person name="Laverty T."/>
            <person name="Muzny D.M."/>
            <person name="Nelson C.R."/>
            <person name="Pacleb J.M."/>
            <person name="Park S."/>
            <person name="Pfeiffer B.D."/>
            <person name="Richards S."/>
            <person name="Sodergren E.J."/>
            <person name="Svirskas R."/>
            <person name="Tabor P.E."/>
            <person name="Wan K."/>
            <person name="Stapleton M."/>
            <person name="Sutton G.G."/>
            <person name="Venter C."/>
            <person name="Weinstock G."/>
            <person name="Scherer S.E."/>
            <person name="Myers E.W."/>
            <person name="Gibbs R.A."/>
            <person name="Rubin G.M."/>
        </authorList>
    </citation>
    <scope>NUCLEOTIDE SEQUENCE [LARGE SCALE GENOMIC DNA]</scope>
    <source>
        <strain evidence="17">Berkeley</strain>
    </source>
</reference>
<dbReference type="PROSITE" id="PS00134">
    <property type="entry name" value="TRYPSIN_HIS"/>
    <property type="match status" value="1"/>
</dbReference>
<dbReference type="Bgee" id="FBgn0033439">
    <property type="expression patterns" value="Expressed in fat body cell in male reproductive gland and 23 other cell types or tissues"/>
</dbReference>
<keyword evidence="8" id="KW-1015">Disulfide bond</keyword>
<keyword evidence="9" id="KW-0325">Glycoprotein</keyword>
<dbReference type="AlphaFoldDB" id="Q7K2L4"/>
<dbReference type="HOGENOM" id="CLU_006842_0_3_1"/>
<dbReference type="FunFam" id="2.40.10.10:FF:000028">
    <property type="entry name" value="Serine protease easter"/>
    <property type="match status" value="1"/>
</dbReference>
<dbReference type="PROSITE" id="PS50240">
    <property type="entry name" value="TRYPSIN_DOM"/>
    <property type="match status" value="1"/>
</dbReference>
<dbReference type="DNASU" id="35999"/>
<dbReference type="GO" id="GO:0004252">
    <property type="term" value="F:serine-type endopeptidase activity"/>
    <property type="evidence" value="ECO:0000255"/>
    <property type="project" value="FlyBase"/>
</dbReference>
<dbReference type="EMBL" id="AE013599">
    <property type="protein sequence ID" value="AAF58909.2"/>
    <property type="molecule type" value="Genomic_DNA"/>
</dbReference>
<organism evidence="15">
    <name type="scientific">Drosophila melanogaster</name>
    <name type="common">Fruit fly</name>
    <dbReference type="NCBI Taxonomy" id="7227"/>
    <lineage>
        <taxon>Eukaryota</taxon>
        <taxon>Metazoa</taxon>
        <taxon>Ecdysozoa</taxon>
        <taxon>Arthropoda</taxon>
        <taxon>Hexapoda</taxon>
        <taxon>Insecta</taxon>
        <taxon>Pterygota</taxon>
        <taxon>Neoptera</taxon>
        <taxon>Endopterygota</taxon>
        <taxon>Diptera</taxon>
        <taxon>Brachycera</taxon>
        <taxon>Muscomorpha</taxon>
        <taxon>Ephydroidea</taxon>
        <taxon>Drosophilidae</taxon>
        <taxon>Drosophila</taxon>
        <taxon>Sophophora</taxon>
    </lineage>
</organism>
<evidence type="ECO:0000256" key="3">
    <source>
        <dbReference type="ARBA" id="ARBA00022729"/>
    </source>
</evidence>
<reference evidence="15" key="2">
    <citation type="submission" date="2001-10" db="EMBL/GenBank/DDBJ databases">
        <authorList>
            <person name="Stapleton M."/>
            <person name="Brokstein P."/>
            <person name="Hong L."/>
            <person name="Agbayani A."/>
            <person name="Carlson J."/>
            <person name="Champe M."/>
            <person name="Chavez C."/>
            <person name="Dorsett V."/>
            <person name="Farfan D."/>
            <person name="Frise E."/>
            <person name="George R."/>
            <person name="Gonzalez M."/>
            <person name="Guarin H."/>
            <person name="Li P."/>
            <person name="Liao G."/>
            <person name="Miranda A."/>
            <person name="Mungall C.J."/>
            <person name="Nunoo J."/>
            <person name="Pacleb J."/>
            <person name="Paragas V."/>
            <person name="Park S."/>
            <person name="Phouanenavong S."/>
            <person name="Wan K."/>
            <person name="Yu C."/>
            <person name="Lewis S.E."/>
            <person name="Rubin G.M."/>
            <person name="Celniker S."/>
        </authorList>
    </citation>
    <scope>NUCLEOTIDE SEQUENCE</scope>
    <source>
        <strain evidence="15">Berkeley</strain>
    </source>
</reference>